<feature type="transmembrane region" description="Helical" evidence="8">
    <location>
        <begin position="234"/>
        <end position="257"/>
    </location>
</feature>
<feature type="transmembrane region" description="Helical" evidence="8">
    <location>
        <begin position="562"/>
        <end position="579"/>
    </location>
</feature>
<reference evidence="9 10" key="1">
    <citation type="submission" date="2023-07" db="EMBL/GenBank/DDBJ databases">
        <title>Genomic Encyclopedia of Type Strains, Phase IV (KMG-IV): sequencing the most valuable type-strain genomes for metagenomic binning, comparative biology and taxonomic classification.</title>
        <authorList>
            <person name="Goeker M."/>
        </authorList>
    </citation>
    <scope>NUCLEOTIDE SEQUENCE [LARGE SCALE GENOMIC DNA]</scope>
    <source>
        <strain evidence="9 10">DSM 17740</strain>
    </source>
</reference>
<name>A0ABU0CUE8_9BACI</name>
<keyword evidence="10" id="KW-1185">Reference proteome</keyword>
<evidence type="ECO:0000256" key="5">
    <source>
        <dbReference type="ARBA" id="ARBA00022692"/>
    </source>
</evidence>
<dbReference type="InterPro" id="IPR003804">
    <property type="entry name" value="Lactate_perm"/>
</dbReference>
<proteinExistence type="inferred from homology"/>
<evidence type="ECO:0000256" key="7">
    <source>
        <dbReference type="ARBA" id="ARBA00023136"/>
    </source>
</evidence>
<keyword evidence="3 8" id="KW-0813">Transport</keyword>
<dbReference type="Pfam" id="PF02652">
    <property type="entry name" value="Lactate_perm"/>
    <property type="match status" value="1"/>
</dbReference>
<evidence type="ECO:0000256" key="6">
    <source>
        <dbReference type="ARBA" id="ARBA00022989"/>
    </source>
</evidence>
<evidence type="ECO:0000256" key="1">
    <source>
        <dbReference type="ARBA" id="ARBA00004651"/>
    </source>
</evidence>
<evidence type="ECO:0000313" key="9">
    <source>
        <dbReference type="EMBL" id="MDQ0340045.1"/>
    </source>
</evidence>
<dbReference type="RefSeq" id="WP_307340989.1">
    <property type="nucleotide sequence ID" value="NZ_JAUSUQ010000011.1"/>
</dbReference>
<organism evidence="9 10">
    <name type="scientific">Caldalkalibacillus uzonensis</name>
    <dbReference type="NCBI Taxonomy" id="353224"/>
    <lineage>
        <taxon>Bacteria</taxon>
        <taxon>Bacillati</taxon>
        <taxon>Bacillota</taxon>
        <taxon>Bacilli</taxon>
        <taxon>Bacillales</taxon>
        <taxon>Bacillaceae</taxon>
        <taxon>Caldalkalibacillus</taxon>
    </lineage>
</organism>
<dbReference type="PANTHER" id="PTHR30003">
    <property type="entry name" value="L-LACTATE PERMEASE"/>
    <property type="match status" value="1"/>
</dbReference>
<evidence type="ECO:0000313" key="10">
    <source>
        <dbReference type="Proteomes" id="UP001232445"/>
    </source>
</evidence>
<protein>
    <recommendedName>
        <fullName evidence="8">L-lactate permease</fullName>
    </recommendedName>
</protein>
<feature type="transmembrane region" description="Helical" evidence="8">
    <location>
        <begin position="263"/>
        <end position="283"/>
    </location>
</feature>
<evidence type="ECO:0000256" key="3">
    <source>
        <dbReference type="ARBA" id="ARBA00022448"/>
    </source>
</evidence>
<comment type="function">
    <text evidence="8">Uptake of L-lactate across the membrane. Can also transport D-lactate and glycolate.</text>
</comment>
<dbReference type="EMBL" id="JAUSUQ010000011">
    <property type="protein sequence ID" value="MDQ0340045.1"/>
    <property type="molecule type" value="Genomic_DNA"/>
</dbReference>
<comment type="caution">
    <text evidence="8">Lacks conserved residue(s) required for the propagation of feature annotation.</text>
</comment>
<feature type="transmembrane region" description="Helical" evidence="8">
    <location>
        <begin position="31"/>
        <end position="49"/>
    </location>
</feature>
<keyword evidence="4 8" id="KW-1003">Cell membrane</keyword>
<feature type="transmembrane region" description="Helical" evidence="8">
    <location>
        <begin position="478"/>
        <end position="500"/>
    </location>
</feature>
<comment type="caution">
    <text evidence="9">The sequence shown here is derived from an EMBL/GenBank/DDBJ whole genome shotgun (WGS) entry which is preliminary data.</text>
</comment>
<feature type="transmembrane region" description="Helical" evidence="8">
    <location>
        <begin position="449"/>
        <end position="466"/>
    </location>
</feature>
<keyword evidence="6 8" id="KW-1133">Transmembrane helix</keyword>
<evidence type="ECO:0000256" key="8">
    <source>
        <dbReference type="RuleBase" id="RU365092"/>
    </source>
</evidence>
<keyword evidence="5 8" id="KW-0812">Transmembrane</keyword>
<accession>A0ABU0CUE8</accession>
<dbReference type="NCBIfam" id="TIGR00795">
    <property type="entry name" value="lctP"/>
    <property type="match status" value="1"/>
</dbReference>
<keyword evidence="7 8" id="KW-0472">Membrane</keyword>
<comment type="subcellular location">
    <subcellularLocation>
        <location evidence="1 8">Cell membrane</location>
        <topology evidence="1 8">Multi-pass membrane protein</topology>
    </subcellularLocation>
</comment>
<feature type="transmembrane region" description="Helical" evidence="8">
    <location>
        <begin position="370"/>
        <end position="387"/>
    </location>
</feature>
<comment type="similarity">
    <text evidence="2 8">Belongs to the lactate permease family.</text>
</comment>
<feature type="transmembrane region" description="Helical" evidence="8">
    <location>
        <begin position="55"/>
        <end position="82"/>
    </location>
</feature>
<feature type="transmembrane region" description="Helical" evidence="8">
    <location>
        <begin position="129"/>
        <end position="149"/>
    </location>
</feature>
<feature type="transmembrane region" description="Helical" evidence="8">
    <location>
        <begin position="537"/>
        <end position="556"/>
    </location>
</feature>
<dbReference type="Proteomes" id="UP001232445">
    <property type="component" value="Unassembled WGS sequence"/>
</dbReference>
<feature type="transmembrane region" description="Helical" evidence="8">
    <location>
        <begin position="156"/>
        <end position="173"/>
    </location>
</feature>
<dbReference type="PANTHER" id="PTHR30003:SF0">
    <property type="entry name" value="GLYCOLATE PERMEASE GLCA-RELATED"/>
    <property type="match status" value="1"/>
</dbReference>
<feature type="transmembrane region" description="Helical" evidence="8">
    <location>
        <begin position="6"/>
        <end position="24"/>
    </location>
</feature>
<feature type="transmembrane region" description="Helical" evidence="8">
    <location>
        <begin position="408"/>
        <end position="429"/>
    </location>
</feature>
<evidence type="ECO:0000256" key="4">
    <source>
        <dbReference type="ARBA" id="ARBA00022475"/>
    </source>
</evidence>
<feature type="transmembrane region" description="Helical" evidence="8">
    <location>
        <begin position="319"/>
        <end position="339"/>
    </location>
</feature>
<feature type="transmembrane region" description="Helical" evidence="8">
    <location>
        <begin position="103"/>
        <end position="123"/>
    </location>
</feature>
<gene>
    <name evidence="9" type="ORF">J2S00_002840</name>
</gene>
<feature type="transmembrane region" description="Helical" evidence="8">
    <location>
        <begin position="506"/>
        <end position="525"/>
    </location>
</feature>
<evidence type="ECO:0000256" key="2">
    <source>
        <dbReference type="ARBA" id="ARBA00010100"/>
    </source>
</evidence>
<sequence>MSVGLLSLFALTPIATVFIFLVILKWPAKKAMPLAYIITVLMALIIWGTPSNKVWAASVHGLVTALNMLFIVFGAILLLNTLKESGAIQAIRKGFTDISPDRRIQAILIAWLFGAFIEGSAGFGTPAAIAAPLLVAIGFPAMAAVLVALIIQSTPVSFGAVGTPILVGVNSGLDGQENVLAAIGSTPFSEYLFQIGVKVAMIHGLVGVLIPLIMVGMLTRFFGASRSFTEGLKVWKFALFAGVAFTVPYYLVALLFGPEFPSLLGALIGLLIVVPATKAKLFMPKETFDFEERSKWESQWIGKLNEVSQQSTETPAMSLLRAWAPYIIVAGLLVITRTVDTVQAALRHEYVTLSITDIFGSGISTSSQPLYLPGFIFIVASLATYFIHNMSKNGHYIRAWSDSLKTTFSAAAALIFAVPMVQVFLNSATDELASMPLVLAEGVSNMVGGLWPMFAPAIGALGAFIAGSNTVSNMMFSLFQFGTAESIGLGATGAGIVVALQAVGGAAGNMICVHNVVAASATVGLVGREGDLIRQALIPMTYYILATGGLGMALITGGANPWYLAWLVIIGLFLAFMLTNKGAAGEQNISHSLQK</sequence>
<feature type="transmembrane region" description="Helical" evidence="8">
    <location>
        <begin position="193"/>
        <end position="222"/>
    </location>
</feature>